<feature type="transmembrane region" description="Helical" evidence="1">
    <location>
        <begin position="65"/>
        <end position="84"/>
    </location>
</feature>
<evidence type="ECO:0000313" key="2">
    <source>
        <dbReference type="EMBL" id="NBC37997.1"/>
    </source>
</evidence>
<dbReference type="EMBL" id="JAAAPO010000007">
    <property type="protein sequence ID" value="NBC37997.1"/>
    <property type="molecule type" value="Genomic_DNA"/>
</dbReference>
<accession>A0ABW9XHY1</accession>
<keyword evidence="1" id="KW-0472">Membrane</keyword>
<evidence type="ECO:0000256" key="1">
    <source>
        <dbReference type="SAM" id="Phobius"/>
    </source>
</evidence>
<reference evidence="3" key="1">
    <citation type="submission" date="2020-01" db="EMBL/GenBank/DDBJ databases">
        <title>Sphingomonas sp. strain CSW-10.</title>
        <authorList>
            <person name="Chen W.-M."/>
        </authorList>
    </citation>
    <scope>NUCLEOTIDE SEQUENCE [LARGE SCALE GENOMIC DNA]</scope>
    <source>
        <strain evidence="3">FSY-8</strain>
    </source>
</reference>
<keyword evidence="1" id="KW-1133">Transmembrane helix</keyword>
<evidence type="ECO:0000313" key="3">
    <source>
        <dbReference type="Proteomes" id="UP000753724"/>
    </source>
</evidence>
<keyword evidence="3" id="KW-1185">Reference proteome</keyword>
<comment type="caution">
    <text evidence="2">The sequence shown here is derived from an EMBL/GenBank/DDBJ whole genome shotgun (WGS) entry which is preliminary data.</text>
</comment>
<gene>
    <name evidence="2" type="ORF">GTZ99_15690</name>
</gene>
<feature type="transmembrane region" description="Helical" evidence="1">
    <location>
        <begin position="38"/>
        <end position="59"/>
    </location>
</feature>
<proteinExistence type="predicted"/>
<keyword evidence="1" id="KW-0812">Transmembrane</keyword>
<dbReference type="Proteomes" id="UP000753724">
    <property type="component" value="Unassembled WGS sequence"/>
</dbReference>
<organism evidence="2 3">
    <name type="scientific">Novosphingobium ovatum</name>
    <dbReference type="NCBI Taxonomy" id="1908523"/>
    <lineage>
        <taxon>Bacteria</taxon>
        <taxon>Pseudomonadati</taxon>
        <taxon>Pseudomonadota</taxon>
        <taxon>Alphaproteobacteria</taxon>
        <taxon>Sphingomonadales</taxon>
        <taxon>Sphingomonadaceae</taxon>
        <taxon>Novosphingobium</taxon>
    </lineage>
</organism>
<name>A0ABW9XHY1_9SPHN</name>
<feature type="transmembrane region" description="Helical" evidence="1">
    <location>
        <begin position="6"/>
        <end position="26"/>
    </location>
</feature>
<dbReference type="RefSeq" id="WP_161720582.1">
    <property type="nucleotide sequence ID" value="NZ_JAAAPO010000007.1"/>
</dbReference>
<sequence length="88" mass="9562">MELAVVFALGVVNFAMHVAVLHHRRIWTPGATMADQPVAVWFSLGIEYALLFASLLMVAHGSESWAWGYGLYTVANGAGAWFLLGRIG</sequence>
<protein>
    <submittedName>
        <fullName evidence="2">Uncharacterized protein</fullName>
    </submittedName>
</protein>